<dbReference type="CDD" id="cd00448">
    <property type="entry name" value="YjgF_YER057c_UK114_family"/>
    <property type="match status" value="1"/>
</dbReference>
<evidence type="ECO:0000256" key="1">
    <source>
        <dbReference type="ARBA" id="ARBA00010552"/>
    </source>
</evidence>
<gene>
    <name evidence="2" type="ORF">MTR62_15590</name>
</gene>
<dbReference type="Gene3D" id="3.30.1330.40">
    <property type="entry name" value="RutC-like"/>
    <property type="match status" value="1"/>
</dbReference>
<dbReference type="Proteomes" id="UP001162881">
    <property type="component" value="Unassembled WGS sequence"/>
</dbReference>
<dbReference type="PROSITE" id="PS01094">
    <property type="entry name" value="UPF0076"/>
    <property type="match status" value="1"/>
</dbReference>
<reference evidence="2" key="1">
    <citation type="submission" date="2022-03" db="EMBL/GenBank/DDBJ databases">
        <title>Identification of a novel bacterium isolated from mangrove sediments.</title>
        <authorList>
            <person name="Pan X."/>
        </authorList>
    </citation>
    <scope>NUCLEOTIDE SEQUENCE</scope>
    <source>
        <strain evidence="2">B1949</strain>
    </source>
</reference>
<evidence type="ECO:0000313" key="3">
    <source>
        <dbReference type="Proteomes" id="UP001162881"/>
    </source>
</evidence>
<comment type="similarity">
    <text evidence="1">Belongs to the RutC family.</text>
</comment>
<dbReference type="InterPro" id="IPR006175">
    <property type="entry name" value="YjgF/YER057c/UK114"/>
</dbReference>
<name>A0ABT0BGF1_9SPHN</name>
<dbReference type="Pfam" id="PF01042">
    <property type="entry name" value="Ribonuc_L-PSP"/>
    <property type="match status" value="1"/>
</dbReference>
<protein>
    <submittedName>
        <fullName evidence="2">RidA family protein</fullName>
    </submittedName>
</protein>
<dbReference type="PANTHER" id="PTHR11803:SF39">
    <property type="entry name" value="2-IMINOBUTANOATE_2-IMINOPROPANOATE DEAMINASE"/>
    <property type="match status" value="1"/>
</dbReference>
<dbReference type="PANTHER" id="PTHR11803">
    <property type="entry name" value="2-IMINOBUTANOATE/2-IMINOPROPANOATE DEAMINASE RIDA"/>
    <property type="match status" value="1"/>
</dbReference>
<organism evidence="2 3">
    <name type="scientific">Novosphingobium organovorum</name>
    <dbReference type="NCBI Taxonomy" id="2930092"/>
    <lineage>
        <taxon>Bacteria</taxon>
        <taxon>Pseudomonadati</taxon>
        <taxon>Pseudomonadota</taxon>
        <taxon>Alphaproteobacteria</taxon>
        <taxon>Sphingomonadales</taxon>
        <taxon>Sphingomonadaceae</taxon>
        <taxon>Novosphingobium</taxon>
    </lineage>
</organism>
<dbReference type="SUPFAM" id="SSF55298">
    <property type="entry name" value="YjgF-like"/>
    <property type="match status" value="1"/>
</dbReference>
<proteinExistence type="inferred from homology"/>
<keyword evidence="3" id="KW-1185">Reference proteome</keyword>
<sequence>MTVPSSLPLSVTRKAGPFVFVSGQLAIIEGKLADGDVAVQTDLAINAIARHLEPYGLGLGDVVRTGVWLTRTEDFSAFNEAYAARFADPYPTRSTVISGLALSGALVEIEAVALLP</sequence>
<evidence type="ECO:0000313" key="2">
    <source>
        <dbReference type="EMBL" id="MCJ2184104.1"/>
    </source>
</evidence>
<dbReference type="InterPro" id="IPR035959">
    <property type="entry name" value="RutC-like_sf"/>
</dbReference>
<dbReference type="EMBL" id="JALHLF010000077">
    <property type="protein sequence ID" value="MCJ2184104.1"/>
    <property type="molecule type" value="Genomic_DNA"/>
</dbReference>
<accession>A0ABT0BGF1</accession>
<dbReference type="InterPro" id="IPR019897">
    <property type="entry name" value="RidA_CS"/>
</dbReference>
<dbReference type="RefSeq" id="WP_244022599.1">
    <property type="nucleotide sequence ID" value="NZ_JALHLF010000077.1"/>
</dbReference>
<comment type="caution">
    <text evidence="2">The sequence shown here is derived from an EMBL/GenBank/DDBJ whole genome shotgun (WGS) entry which is preliminary data.</text>
</comment>